<feature type="signal peptide" evidence="1">
    <location>
        <begin position="1"/>
        <end position="16"/>
    </location>
</feature>
<dbReference type="Proteomes" id="UP000644507">
    <property type="component" value="Unassembled WGS sequence"/>
</dbReference>
<gene>
    <name evidence="2" type="ORF">GCM10007100_39140</name>
</gene>
<proteinExistence type="predicted"/>
<dbReference type="AlphaFoldDB" id="A0A918WQ98"/>
<evidence type="ECO:0000313" key="3">
    <source>
        <dbReference type="Proteomes" id="UP000644507"/>
    </source>
</evidence>
<keyword evidence="3" id="KW-1185">Reference proteome</keyword>
<dbReference type="EMBL" id="BMXI01000023">
    <property type="protein sequence ID" value="GHC67255.1"/>
    <property type="molecule type" value="Genomic_DNA"/>
</dbReference>
<sequence>MKAFLPFLALALTVFAEENPLASADSAIARQAIASAIKKGPAVLPELRTYGKSDDPRLRVRANEAIGGITGQYGSEVDLIWKRSVKEAINPTKPLLVLHLFGNFDEEFC</sequence>
<keyword evidence="1" id="KW-0732">Signal</keyword>
<feature type="chain" id="PRO_5037688697" description="HEAT repeat domain-containing protein" evidence="1">
    <location>
        <begin position="17"/>
        <end position="109"/>
    </location>
</feature>
<evidence type="ECO:0000256" key="1">
    <source>
        <dbReference type="SAM" id="SignalP"/>
    </source>
</evidence>
<accession>A0A918WQ98</accession>
<organism evidence="2 3">
    <name type="scientific">Roseibacillus persicicus</name>
    <dbReference type="NCBI Taxonomy" id="454148"/>
    <lineage>
        <taxon>Bacteria</taxon>
        <taxon>Pseudomonadati</taxon>
        <taxon>Verrucomicrobiota</taxon>
        <taxon>Verrucomicrobiia</taxon>
        <taxon>Verrucomicrobiales</taxon>
        <taxon>Verrucomicrobiaceae</taxon>
        <taxon>Roseibacillus</taxon>
    </lineage>
</organism>
<protein>
    <recommendedName>
        <fullName evidence="4">HEAT repeat domain-containing protein</fullName>
    </recommendedName>
</protein>
<evidence type="ECO:0008006" key="4">
    <source>
        <dbReference type="Google" id="ProtNLM"/>
    </source>
</evidence>
<evidence type="ECO:0000313" key="2">
    <source>
        <dbReference type="EMBL" id="GHC67255.1"/>
    </source>
</evidence>
<comment type="caution">
    <text evidence="2">The sequence shown here is derived from an EMBL/GenBank/DDBJ whole genome shotgun (WGS) entry which is preliminary data.</text>
</comment>
<dbReference type="RefSeq" id="WP_189574265.1">
    <property type="nucleotide sequence ID" value="NZ_BMXI01000023.1"/>
</dbReference>
<reference evidence="2" key="2">
    <citation type="submission" date="2020-09" db="EMBL/GenBank/DDBJ databases">
        <authorList>
            <person name="Sun Q."/>
            <person name="Kim S."/>
        </authorList>
    </citation>
    <scope>NUCLEOTIDE SEQUENCE</scope>
    <source>
        <strain evidence="2">KCTC 12988</strain>
    </source>
</reference>
<name>A0A918WQ98_9BACT</name>
<reference evidence="2" key="1">
    <citation type="journal article" date="2014" name="Int. J. Syst. Evol. Microbiol.">
        <title>Complete genome sequence of Corynebacterium casei LMG S-19264T (=DSM 44701T), isolated from a smear-ripened cheese.</title>
        <authorList>
            <consortium name="US DOE Joint Genome Institute (JGI-PGF)"/>
            <person name="Walter F."/>
            <person name="Albersmeier A."/>
            <person name="Kalinowski J."/>
            <person name="Ruckert C."/>
        </authorList>
    </citation>
    <scope>NUCLEOTIDE SEQUENCE</scope>
    <source>
        <strain evidence="2">KCTC 12988</strain>
    </source>
</reference>